<feature type="region of interest" description="Disordered" evidence="1">
    <location>
        <begin position="550"/>
        <end position="570"/>
    </location>
</feature>
<dbReference type="EMBL" id="JBHSOH010000002">
    <property type="protein sequence ID" value="MFC5846822.1"/>
    <property type="molecule type" value="Genomic_DNA"/>
</dbReference>
<accession>A0ABW1DDH2</accession>
<gene>
    <name evidence="2" type="primary">casA</name>
    <name evidence="2" type="synonym">cse1</name>
    <name evidence="2" type="ORF">ACFPQ6_00730</name>
</gene>
<proteinExistence type="predicted"/>
<evidence type="ECO:0000256" key="1">
    <source>
        <dbReference type="SAM" id="MobiDB-lite"/>
    </source>
</evidence>
<organism evidence="2 3">
    <name type="scientific">Deinococcus petrolearius</name>
    <dbReference type="NCBI Taxonomy" id="1751295"/>
    <lineage>
        <taxon>Bacteria</taxon>
        <taxon>Thermotogati</taxon>
        <taxon>Deinococcota</taxon>
        <taxon>Deinococci</taxon>
        <taxon>Deinococcales</taxon>
        <taxon>Deinococcaceae</taxon>
        <taxon>Deinococcus</taxon>
    </lineage>
</organism>
<comment type="caution">
    <text evidence="2">The sequence shown here is derived from an EMBL/GenBank/DDBJ whole genome shotgun (WGS) entry which is preliminary data.</text>
</comment>
<protein>
    <submittedName>
        <fullName evidence="2">Type I-E CRISPR-associated protein Cse1/CasA</fullName>
    </submittedName>
</protein>
<dbReference type="InterPro" id="IPR013381">
    <property type="entry name" value="CRISPR-assoc_prot_Cse1"/>
</dbReference>
<name>A0ABW1DDH2_9DEIO</name>
<dbReference type="Proteomes" id="UP001595979">
    <property type="component" value="Unassembled WGS sequence"/>
</dbReference>
<dbReference type="Pfam" id="PF09481">
    <property type="entry name" value="CRISPR_Cse1"/>
    <property type="match status" value="1"/>
</dbReference>
<evidence type="ECO:0000313" key="3">
    <source>
        <dbReference type="Proteomes" id="UP001595979"/>
    </source>
</evidence>
<dbReference type="Gene3D" id="1.10.132.100">
    <property type="match status" value="1"/>
</dbReference>
<dbReference type="RefSeq" id="WP_380045279.1">
    <property type="nucleotide sequence ID" value="NZ_JBHSOH010000002.1"/>
</dbReference>
<reference evidence="3" key="1">
    <citation type="journal article" date="2019" name="Int. J. Syst. Evol. Microbiol.">
        <title>The Global Catalogue of Microorganisms (GCM) 10K type strain sequencing project: providing services to taxonomists for standard genome sequencing and annotation.</title>
        <authorList>
            <consortium name="The Broad Institute Genomics Platform"/>
            <consortium name="The Broad Institute Genome Sequencing Center for Infectious Disease"/>
            <person name="Wu L."/>
            <person name="Ma J."/>
        </authorList>
    </citation>
    <scope>NUCLEOTIDE SEQUENCE [LARGE SCALE GENOMIC DNA]</scope>
    <source>
        <strain evidence="3">CGMCC 1.15053</strain>
    </source>
</reference>
<dbReference type="NCBIfam" id="TIGR02547">
    <property type="entry name" value="casA_cse1"/>
    <property type="match status" value="1"/>
</dbReference>
<evidence type="ECO:0000313" key="2">
    <source>
        <dbReference type="EMBL" id="MFC5846822.1"/>
    </source>
</evidence>
<keyword evidence="3" id="KW-1185">Reference proteome</keyword>
<sequence length="570" mass="62510">MNSPPAAPASRFNLLHEPWIPVRPVGGGPVREVGLRELLLNARDFGRIDDPSPLVTAALLRLSLALLHRALLGPERIEDAADWFLHGFPTERLGTYFDQWEDSFDLFHPDKPFWQVRDLTLDLDGGRYRSHWTRLGTEVGSANTSPLFNAAARPGGERRDSLSPAEAARRLVEGQTFLLRGTIQRFTLSARDAPVATFALSAAQGRDLHETLCLNLPVYAAQLNDRAVWEREPLSVQFVREFYDDKATELPLGWADRYTWPSRSVRLVPEVGDGGEVRVTSIGFAAGLPFAGAPEGEGSALDPMVTLRPPADPKKPEFFPLKLRREQLLWRDLSALLPDPHLERAAVVKDGQVKFSARTGREPTVLQHAHDLLQAAGQPQDVGVSVTGLLSKDAKAFAYRQETYTLPEAFVTDSGGFSDNVYNALNGAKGVADGLRGATRKLAAEVLSRGGERDPHKDDVSDLAQTLPGLEAYWAALEQPFRVLLTDLDTPGPALEAWRGAVEREARRAWTLNLRGAGAGGAVHGYAYRPRRVEGRLQPSPQQVLERALSALRSGTTPPQDTAAEQEATP</sequence>